<reference evidence="2 3" key="1">
    <citation type="submission" date="2024-05" db="EMBL/GenBank/DDBJ databases">
        <authorList>
            <person name="Jiang F."/>
        </authorList>
    </citation>
    <scope>NUCLEOTIDE SEQUENCE [LARGE SCALE GENOMIC DNA]</scope>
    <source>
        <strain evidence="2 3">LZ166</strain>
    </source>
</reference>
<dbReference type="EMBL" id="JBDPGJ010000003">
    <property type="protein sequence ID" value="MEX0406799.1"/>
    <property type="molecule type" value="Genomic_DNA"/>
</dbReference>
<feature type="chain" id="PRO_5046751378" evidence="1">
    <location>
        <begin position="25"/>
        <end position="182"/>
    </location>
</feature>
<dbReference type="RefSeq" id="WP_367954680.1">
    <property type="nucleotide sequence ID" value="NZ_JBDPGJ010000003.1"/>
</dbReference>
<proteinExistence type="predicted"/>
<evidence type="ECO:0000313" key="2">
    <source>
        <dbReference type="EMBL" id="MEX0406799.1"/>
    </source>
</evidence>
<evidence type="ECO:0000256" key="1">
    <source>
        <dbReference type="SAM" id="SignalP"/>
    </source>
</evidence>
<keyword evidence="1" id="KW-0732">Signal</keyword>
<gene>
    <name evidence="2" type="ORF">ABGN05_14115</name>
</gene>
<accession>A0ABV3SJ53</accession>
<dbReference type="Proteomes" id="UP001556692">
    <property type="component" value="Unassembled WGS sequence"/>
</dbReference>
<name>A0ABV3SJ53_9HYPH</name>
<organism evidence="2 3">
    <name type="scientific">Aquibium pacificus</name>
    <dbReference type="NCBI Taxonomy" id="3153579"/>
    <lineage>
        <taxon>Bacteria</taxon>
        <taxon>Pseudomonadati</taxon>
        <taxon>Pseudomonadota</taxon>
        <taxon>Alphaproteobacteria</taxon>
        <taxon>Hyphomicrobiales</taxon>
        <taxon>Phyllobacteriaceae</taxon>
        <taxon>Aquibium</taxon>
    </lineage>
</organism>
<evidence type="ECO:0000313" key="3">
    <source>
        <dbReference type="Proteomes" id="UP001556692"/>
    </source>
</evidence>
<comment type="caution">
    <text evidence="2">The sequence shown here is derived from an EMBL/GenBank/DDBJ whole genome shotgun (WGS) entry which is preliminary data.</text>
</comment>
<keyword evidence="3" id="KW-1185">Reference proteome</keyword>
<feature type="signal peptide" evidence="1">
    <location>
        <begin position="1"/>
        <end position="24"/>
    </location>
</feature>
<sequence length="182" mass="19177">MSGIRMALSLVPAFSAGLVLPVFGQDTQAIIGDALSAAPPQIAANAKVMTMEGETLKEGDGAYTCFPGVEGGPGPMCLDSEWMRWADAWMNKKDSFQPNGVGLAYMLAGDMPGGGASNIDPFAMEATPDNEWVTEGPHLMVILPDPAALEAIPTDPDAGVPYVMWKGTPYAHIMVPVAERPQ</sequence>
<protein>
    <submittedName>
        <fullName evidence="2">Uncharacterized protein</fullName>
    </submittedName>
</protein>